<feature type="region of interest" description="Disordered" evidence="6">
    <location>
        <begin position="1"/>
        <end position="27"/>
    </location>
</feature>
<dbReference type="InterPro" id="IPR051461">
    <property type="entry name" value="UPF0750_membrane"/>
</dbReference>
<evidence type="ECO:0000313" key="8">
    <source>
        <dbReference type="EMBL" id="ARJ68550.1"/>
    </source>
</evidence>
<dbReference type="EMBL" id="CP020612">
    <property type="protein sequence ID" value="ARJ68550.1"/>
    <property type="molecule type" value="Genomic_DNA"/>
</dbReference>
<protein>
    <recommendedName>
        <fullName evidence="10">YitT family protein</fullName>
    </recommendedName>
</protein>
<organism evidence="8 9">
    <name type="scientific">Paracoccus contaminans</name>
    <dbReference type="NCBI Taxonomy" id="1945662"/>
    <lineage>
        <taxon>Bacteria</taxon>
        <taxon>Pseudomonadati</taxon>
        <taxon>Pseudomonadota</taxon>
        <taxon>Alphaproteobacteria</taxon>
        <taxon>Rhodobacterales</taxon>
        <taxon>Paracoccaceae</taxon>
        <taxon>Paracoccus</taxon>
    </lineage>
</organism>
<evidence type="ECO:0000256" key="5">
    <source>
        <dbReference type="ARBA" id="ARBA00023136"/>
    </source>
</evidence>
<keyword evidence="9" id="KW-1185">Reference proteome</keyword>
<feature type="transmembrane region" description="Helical" evidence="7">
    <location>
        <begin position="100"/>
        <end position="119"/>
    </location>
</feature>
<proteinExistence type="predicted"/>
<name>A0A1W6CUM0_9RHOB</name>
<dbReference type="KEGG" id="pcon:B0A89_01720"/>
<feature type="transmembrane region" description="Helical" evidence="7">
    <location>
        <begin position="125"/>
        <end position="143"/>
    </location>
</feature>
<keyword evidence="2" id="KW-1003">Cell membrane</keyword>
<dbReference type="Pfam" id="PF02588">
    <property type="entry name" value="YitT_membrane"/>
    <property type="match status" value="1"/>
</dbReference>
<feature type="transmembrane region" description="Helical" evidence="7">
    <location>
        <begin position="191"/>
        <end position="208"/>
    </location>
</feature>
<evidence type="ECO:0000256" key="6">
    <source>
        <dbReference type="SAM" id="MobiDB-lite"/>
    </source>
</evidence>
<evidence type="ECO:0000256" key="4">
    <source>
        <dbReference type="ARBA" id="ARBA00022989"/>
    </source>
</evidence>
<feature type="transmembrane region" description="Helical" evidence="7">
    <location>
        <begin position="33"/>
        <end position="53"/>
    </location>
</feature>
<feature type="transmembrane region" description="Helical" evidence="7">
    <location>
        <begin position="59"/>
        <end position="79"/>
    </location>
</feature>
<evidence type="ECO:0000256" key="2">
    <source>
        <dbReference type="ARBA" id="ARBA00022475"/>
    </source>
</evidence>
<evidence type="ECO:0000313" key="9">
    <source>
        <dbReference type="Proteomes" id="UP000193017"/>
    </source>
</evidence>
<accession>A0A1W6CUM0</accession>
<evidence type="ECO:0000256" key="3">
    <source>
        <dbReference type="ARBA" id="ARBA00022692"/>
    </source>
</evidence>
<dbReference type="OrthoDB" id="3296441at2"/>
<sequence length="216" mass="22347">MLGRGPGLPVTNAAIPRPTPPHPHSRAEDAQGIAFGAVMSAFGAFLLGSAGLITGQLAGLSLLIAQATGFGFGPVYLVLSLPFYGFGYRRFGAGFLRRTIAAVLLMVGVSMALPSLVGFRALHPGAAAVLAGAISGAGLLALFRHRTSLGGIGSVAMDLQDRLGIKAGWVQMGFDTVLFAGAFLVLPWQRVLWSALGAAVLNLVIAINHRGDRYIA</sequence>
<gene>
    <name evidence="8" type="ORF">B0A89_01720</name>
</gene>
<dbReference type="Proteomes" id="UP000193017">
    <property type="component" value="Chromosome"/>
</dbReference>
<reference evidence="8 9" key="1">
    <citation type="submission" date="2017-03" db="EMBL/GenBank/DDBJ databases">
        <title>Genome sequence of Paracoccus contaminans isolated from a water microcosm.</title>
        <authorList>
            <person name="Aurass P."/>
            <person name="Karste S."/>
            <person name="Trost E."/>
            <person name="Glaeser S.P."/>
            <person name="Kaempfer P."/>
            <person name="Flieger A."/>
        </authorList>
    </citation>
    <scope>NUCLEOTIDE SEQUENCE [LARGE SCALE GENOMIC DNA]</scope>
    <source>
        <strain evidence="9">RKI 16-01929T\LMG 29738T\CCM 8701T\CIP 111112T</strain>
    </source>
</reference>
<keyword evidence="5 7" id="KW-0472">Membrane</keyword>
<evidence type="ECO:0008006" key="10">
    <source>
        <dbReference type="Google" id="ProtNLM"/>
    </source>
</evidence>
<keyword evidence="4 7" id="KW-1133">Transmembrane helix</keyword>
<dbReference type="PANTHER" id="PTHR33545:SF5">
    <property type="entry name" value="UPF0750 MEMBRANE PROTEIN YITT"/>
    <property type="match status" value="1"/>
</dbReference>
<feature type="transmembrane region" description="Helical" evidence="7">
    <location>
        <begin position="163"/>
        <end position="185"/>
    </location>
</feature>
<dbReference type="GO" id="GO:0005886">
    <property type="term" value="C:plasma membrane"/>
    <property type="evidence" value="ECO:0007669"/>
    <property type="project" value="UniProtKB-SubCell"/>
</dbReference>
<comment type="subcellular location">
    <subcellularLocation>
        <location evidence="1">Cell membrane</location>
        <topology evidence="1">Multi-pass membrane protein</topology>
    </subcellularLocation>
</comment>
<evidence type="ECO:0000256" key="1">
    <source>
        <dbReference type="ARBA" id="ARBA00004651"/>
    </source>
</evidence>
<dbReference type="InterPro" id="IPR003740">
    <property type="entry name" value="YitT"/>
</dbReference>
<keyword evidence="3 7" id="KW-0812">Transmembrane</keyword>
<dbReference type="PANTHER" id="PTHR33545">
    <property type="entry name" value="UPF0750 MEMBRANE PROTEIN YITT-RELATED"/>
    <property type="match status" value="1"/>
</dbReference>
<dbReference type="AlphaFoldDB" id="A0A1W6CUM0"/>
<evidence type="ECO:0000256" key="7">
    <source>
        <dbReference type="SAM" id="Phobius"/>
    </source>
</evidence>